<comment type="subcellular location">
    <subcellularLocation>
        <location evidence="1">Secreted</location>
    </subcellularLocation>
</comment>
<evidence type="ECO:0000256" key="4">
    <source>
        <dbReference type="ARBA" id="ARBA00023157"/>
    </source>
</evidence>
<evidence type="ECO:0000256" key="7">
    <source>
        <dbReference type="SAM" id="SignalP"/>
    </source>
</evidence>
<organism evidence="9 10">
    <name type="scientific">Trametes cubensis</name>
    <dbReference type="NCBI Taxonomy" id="1111947"/>
    <lineage>
        <taxon>Eukaryota</taxon>
        <taxon>Fungi</taxon>
        <taxon>Dikarya</taxon>
        <taxon>Basidiomycota</taxon>
        <taxon>Agaricomycotina</taxon>
        <taxon>Agaricomycetes</taxon>
        <taxon>Polyporales</taxon>
        <taxon>Polyporaceae</taxon>
        <taxon>Trametes</taxon>
    </lineage>
</organism>
<evidence type="ECO:0000256" key="3">
    <source>
        <dbReference type="ARBA" id="ARBA00022729"/>
    </source>
</evidence>
<evidence type="ECO:0000256" key="6">
    <source>
        <dbReference type="SAM" id="Phobius"/>
    </source>
</evidence>
<feature type="domain" description="CFEM" evidence="8">
    <location>
        <begin position="9"/>
        <end position="125"/>
    </location>
</feature>
<keyword evidence="6" id="KW-0472">Membrane</keyword>
<keyword evidence="10" id="KW-1185">Reference proteome</keyword>
<accession>A0AAD7TQ79</accession>
<evidence type="ECO:0000256" key="2">
    <source>
        <dbReference type="ARBA" id="ARBA00022525"/>
    </source>
</evidence>
<feature type="signal peptide" evidence="7">
    <location>
        <begin position="1"/>
        <end position="23"/>
    </location>
</feature>
<comment type="caution">
    <text evidence="9">The sequence shown here is derived from an EMBL/GenBank/DDBJ whole genome shotgun (WGS) entry which is preliminary data.</text>
</comment>
<feature type="compositionally biased region" description="Polar residues" evidence="5">
    <location>
        <begin position="173"/>
        <end position="199"/>
    </location>
</feature>
<feature type="region of interest" description="Disordered" evidence="5">
    <location>
        <begin position="277"/>
        <end position="304"/>
    </location>
</feature>
<feature type="region of interest" description="Disordered" evidence="5">
    <location>
        <begin position="316"/>
        <end position="376"/>
    </location>
</feature>
<dbReference type="EMBL" id="JAPEVG010000208">
    <property type="protein sequence ID" value="KAJ8473837.1"/>
    <property type="molecule type" value="Genomic_DNA"/>
</dbReference>
<dbReference type="AlphaFoldDB" id="A0AAD7TQ79"/>
<sequence>MPHIYLWLAVWLVFACLIARAAGAASALSIHIMLPCVHTCIPSFLSSNKDKGCAIGLPQEDCLCTNSPFISTPGKCVTDLCADSTVECVAWQLALSTSSTLSSVTPPFIVPPGPESFKSSPSTSVEPGVPRTLPLNAPTSTTSKAGTGGGAIYGSVAIPSILQSTPAKAEPITTASGGDLTSTSIDNRTSISGPSSNGEFSHLSFHQNYKLIRCTTGITSPPTASVQSTAFAGQAKQAKGPGSAQRTVVAALAVSLGASASLAVVLLWLRWRRRSQMSPSDAARPSITASPDDSHHDSTEQGDSELCDAYSLPVVESGEDNHSNEIRRRVRNGQVGHGIQSADRTSTFTCGSGGADQATSTLATLGTSGPGEQGGESWMARRRLRGFLHCPKERRMPSGTRTTVNSRTRAHSWAFHLAQIWGKTRHYRLTSPVARKGFGKMAFSVYVAYCVGSEAEIVYICRICFNAWV</sequence>
<dbReference type="PROSITE" id="PS52012">
    <property type="entry name" value="CFEM"/>
    <property type="match status" value="1"/>
</dbReference>
<dbReference type="InterPro" id="IPR008427">
    <property type="entry name" value="Extracellular_membr_CFEM_dom"/>
</dbReference>
<gene>
    <name evidence="9" type="ORF">ONZ51_g7604</name>
</gene>
<name>A0AAD7TQ79_9APHY</name>
<keyword evidence="3 7" id="KW-0732">Signal</keyword>
<dbReference type="GO" id="GO:0005576">
    <property type="term" value="C:extracellular region"/>
    <property type="evidence" value="ECO:0007669"/>
    <property type="project" value="UniProtKB-SubCell"/>
</dbReference>
<proteinExistence type="predicted"/>
<feature type="transmembrane region" description="Helical" evidence="6">
    <location>
        <begin position="248"/>
        <end position="269"/>
    </location>
</feature>
<evidence type="ECO:0000259" key="8">
    <source>
        <dbReference type="PROSITE" id="PS52012"/>
    </source>
</evidence>
<evidence type="ECO:0000256" key="1">
    <source>
        <dbReference type="ARBA" id="ARBA00004613"/>
    </source>
</evidence>
<feature type="region of interest" description="Disordered" evidence="5">
    <location>
        <begin position="115"/>
        <end position="148"/>
    </location>
</feature>
<evidence type="ECO:0000256" key="5">
    <source>
        <dbReference type="SAM" id="MobiDB-lite"/>
    </source>
</evidence>
<feature type="compositionally biased region" description="Polar residues" evidence="5">
    <location>
        <begin position="357"/>
        <end position="367"/>
    </location>
</feature>
<feature type="chain" id="PRO_5042257613" description="CFEM domain-containing protein" evidence="7">
    <location>
        <begin position="24"/>
        <end position="469"/>
    </location>
</feature>
<protein>
    <recommendedName>
        <fullName evidence="8">CFEM domain-containing protein</fullName>
    </recommendedName>
</protein>
<feature type="region of interest" description="Disordered" evidence="5">
    <location>
        <begin position="168"/>
        <end position="199"/>
    </location>
</feature>
<keyword evidence="6" id="KW-0812">Transmembrane</keyword>
<keyword evidence="2" id="KW-0964">Secreted</keyword>
<keyword evidence="4" id="KW-1015">Disulfide bond</keyword>
<reference evidence="9" key="1">
    <citation type="submission" date="2022-11" db="EMBL/GenBank/DDBJ databases">
        <title>Genome Sequence of Cubamyces cubensis.</title>
        <authorList>
            <person name="Buettner E."/>
        </authorList>
    </citation>
    <scope>NUCLEOTIDE SEQUENCE</scope>
    <source>
        <strain evidence="9">MPL-01</strain>
    </source>
</reference>
<dbReference type="Proteomes" id="UP001215151">
    <property type="component" value="Unassembled WGS sequence"/>
</dbReference>
<evidence type="ECO:0000313" key="10">
    <source>
        <dbReference type="Proteomes" id="UP001215151"/>
    </source>
</evidence>
<evidence type="ECO:0000313" key="9">
    <source>
        <dbReference type="EMBL" id="KAJ8473837.1"/>
    </source>
</evidence>
<keyword evidence="6" id="KW-1133">Transmembrane helix</keyword>